<proteinExistence type="predicted"/>
<organism evidence="2 3">
    <name type="scientific">Daejeonella lutea</name>
    <dbReference type="NCBI Taxonomy" id="572036"/>
    <lineage>
        <taxon>Bacteria</taxon>
        <taxon>Pseudomonadati</taxon>
        <taxon>Bacteroidota</taxon>
        <taxon>Sphingobacteriia</taxon>
        <taxon>Sphingobacteriales</taxon>
        <taxon>Sphingobacteriaceae</taxon>
        <taxon>Daejeonella</taxon>
    </lineage>
</organism>
<gene>
    <name evidence="2" type="ORF">SAMN05661099_0901</name>
</gene>
<dbReference type="InterPro" id="IPR024775">
    <property type="entry name" value="DinB-like"/>
</dbReference>
<dbReference type="Pfam" id="PF12867">
    <property type="entry name" value="DinB_2"/>
    <property type="match status" value="1"/>
</dbReference>
<evidence type="ECO:0000259" key="1">
    <source>
        <dbReference type="Pfam" id="PF12867"/>
    </source>
</evidence>
<evidence type="ECO:0000313" key="3">
    <source>
        <dbReference type="Proteomes" id="UP000189981"/>
    </source>
</evidence>
<dbReference type="InterPro" id="IPR034660">
    <property type="entry name" value="DinB/YfiT-like"/>
</dbReference>
<dbReference type="SUPFAM" id="SSF109854">
    <property type="entry name" value="DinB/YfiT-like putative metalloenzymes"/>
    <property type="match status" value="1"/>
</dbReference>
<dbReference type="AlphaFoldDB" id="A0A1T5ANS8"/>
<feature type="domain" description="DinB-like" evidence="1">
    <location>
        <begin position="16"/>
        <end position="139"/>
    </location>
</feature>
<evidence type="ECO:0000313" key="2">
    <source>
        <dbReference type="EMBL" id="SKB36608.1"/>
    </source>
</evidence>
<dbReference type="RefSeq" id="WP_079702303.1">
    <property type="nucleotide sequence ID" value="NZ_FUYR01000001.1"/>
</dbReference>
<name>A0A1T5ANS8_9SPHI</name>
<accession>A0A1T5ANS8</accession>
<sequence length="176" mass="20797">MHAETMNRFCSQYRIVKHYIEDLPSQAIHTRFIPDKWSIHETIAYLCRYQYVFMERLKTITNEINPFFVAYKPENDAEYQFTAARTTGALLHEIYRVRDEIKRMITNLSPAEYSRVGTHAVLGRMNICQWMEFFLLHESQQFYKIFKQAGNFWSNGSVHHGNVISMPMAQVDEMAG</sequence>
<dbReference type="Proteomes" id="UP000189981">
    <property type="component" value="Unassembled WGS sequence"/>
</dbReference>
<keyword evidence="3" id="KW-1185">Reference proteome</keyword>
<dbReference type="EMBL" id="FUYR01000001">
    <property type="protein sequence ID" value="SKB36608.1"/>
    <property type="molecule type" value="Genomic_DNA"/>
</dbReference>
<dbReference type="OrthoDB" id="1431064at2"/>
<dbReference type="Gene3D" id="1.20.120.450">
    <property type="entry name" value="dinb family like domain"/>
    <property type="match status" value="1"/>
</dbReference>
<protein>
    <submittedName>
        <fullName evidence="2">DinB superfamily protein</fullName>
    </submittedName>
</protein>
<reference evidence="3" key="1">
    <citation type="submission" date="2017-02" db="EMBL/GenBank/DDBJ databases">
        <authorList>
            <person name="Varghese N."/>
            <person name="Submissions S."/>
        </authorList>
    </citation>
    <scope>NUCLEOTIDE SEQUENCE [LARGE SCALE GENOMIC DNA]</scope>
    <source>
        <strain evidence="3">DSM 22385</strain>
    </source>
</reference>